<dbReference type="PANTHER" id="PTHR46656:SF3">
    <property type="entry name" value="PUTATIVE-RELATED"/>
    <property type="match status" value="1"/>
</dbReference>
<accession>A0AAW3ES30</accession>
<gene>
    <name evidence="1" type="ORF">DM48_5541</name>
</gene>
<keyword evidence="1" id="KW-0808">Transferase</keyword>
<dbReference type="GO" id="GO:0016740">
    <property type="term" value="F:transferase activity"/>
    <property type="evidence" value="ECO:0007669"/>
    <property type="project" value="UniProtKB-KW"/>
</dbReference>
<dbReference type="Proteomes" id="UP000029590">
    <property type="component" value="Unassembled WGS sequence"/>
</dbReference>
<evidence type="ECO:0000313" key="2">
    <source>
        <dbReference type="Proteomes" id="UP000029590"/>
    </source>
</evidence>
<reference evidence="1 2" key="1">
    <citation type="submission" date="2014-04" db="EMBL/GenBank/DDBJ databases">
        <authorList>
            <person name="Bishop-Lilly K.A."/>
            <person name="Broomall S.M."/>
            <person name="Chain P.S."/>
            <person name="Chertkov O."/>
            <person name="Coyne S.R."/>
            <person name="Daligault H.E."/>
            <person name="Davenport K.W."/>
            <person name="Erkkila T."/>
            <person name="Frey K.G."/>
            <person name="Gibbons H.S."/>
            <person name="Gu W."/>
            <person name="Jaissle J."/>
            <person name="Johnson S.L."/>
            <person name="Koroleva G.I."/>
            <person name="Ladner J.T."/>
            <person name="Lo C.-C."/>
            <person name="Minogue T.D."/>
            <person name="Munk C."/>
            <person name="Palacios G.F."/>
            <person name="Redden C.L."/>
            <person name="Rosenzweig C.N."/>
            <person name="Scholz M.B."/>
            <person name="Teshima H."/>
            <person name="Xu Y."/>
        </authorList>
    </citation>
    <scope>NUCLEOTIDE SEQUENCE [LARGE SCALE GENOMIC DNA]</scope>
    <source>
        <strain evidence="2">gladioli</strain>
    </source>
</reference>
<proteinExistence type="predicted"/>
<dbReference type="Gene3D" id="3.40.50.2000">
    <property type="entry name" value="Glycogen Phosphorylase B"/>
    <property type="match status" value="1"/>
</dbReference>
<dbReference type="Pfam" id="PF13692">
    <property type="entry name" value="Glyco_trans_1_4"/>
    <property type="match status" value="1"/>
</dbReference>
<evidence type="ECO:0000313" key="1">
    <source>
        <dbReference type="EMBL" id="KGC09470.1"/>
    </source>
</evidence>
<sequence length="431" mass="46735">MLLDACVHILFDSTMTNPIHAFANLGKRRAAVALASLQALVLAARRRREFASRRPGTIKIVAQFGVANGIVNGARYQARTLRRLGYEVETIDVTEAVKRPWRRVEATPGGLFVFHCGGPELPLLAWPLREVLASGRSIGYFAWESALPPRGWGLAAPLVDEVWTPSRFAAEALAPVFAAPVLVAPHVVDPLGTPRRWHREAGPLRFLGMADARSSLARKNPLGTIAAFRAAFPREADVRLVMKLKLHDRPGELARLREAAGGDPRIELIAATLPRDEVDALFSAAHVFVSLHRAEGFGLPLLEAMGLGLATVATGWSGNLEFMREDNSLLVRHRLHTGPDEGGVYGTVTWAEPDLADAAARMRQLYEDPALLHRLIERGWRDCRVETQLRAFQAGVAASRALGAAALRANDPGPLAQAPAAAKLAPVRSAS</sequence>
<protein>
    <submittedName>
        <fullName evidence="1">Glycosyl transferases group 1 family protein</fullName>
    </submittedName>
</protein>
<comment type="caution">
    <text evidence="1">The sequence shown here is derived from an EMBL/GenBank/DDBJ whole genome shotgun (WGS) entry which is preliminary data.</text>
</comment>
<name>A0AAW3ES30_BURGA</name>
<dbReference type="EMBL" id="JPGG01000018">
    <property type="protein sequence ID" value="KGC09470.1"/>
    <property type="molecule type" value="Genomic_DNA"/>
</dbReference>
<dbReference type="SUPFAM" id="SSF53756">
    <property type="entry name" value="UDP-Glycosyltransferase/glycogen phosphorylase"/>
    <property type="match status" value="1"/>
</dbReference>
<dbReference type="PANTHER" id="PTHR46656">
    <property type="entry name" value="PUTATIVE-RELATED"/>
    <property type="match status" value="1"/>
</dbReference>
<dbReference type="AlphaFoldDB" id="A0AAW3ES30"/>
<dbReference type="KEGG" id="bgo:BM43_3375"/>
<organism evidence="1 2">
    <name type="scientific">Burkholderia gladioli</name>
    <name type="common">Pseudomonas marginata</name>
    <name type="synonym">Phytomonas marginata</name>
    <dbReference type="NCBI Taxonomy" id="28095"/>
    <lineage>
        <taxon>Bacteria</taxon>
        <taxon>Pseudomonadati</taxon>
        <taxon>Pseudomonadota</taxon>
        <taxon>Betaproteobacteria</taxon>
        <taxon>Burkholderiales</taxon>
        <taxon>Burkholderiaceae</taxon>
        <taxon>Burkholderia</taxon>
    </lineage>
</organism>